<dbReference type="PROSITE" id="PS50003">
    <property type="entry name" value="PH_DOMAIN"/>
    <property type="match status" value="1"/>
</dbReference>
<dbReference type="Proteomes" id="UP000290572">
    <property type="component" value="Unassembled WGS sequence"/>
</dbReference>
<organism evidence="4 5">
    <name type="scientific">Labeo rohita</name>
    <name type="common">Indian major carp</name>
    <name type="synonym">Cyprinus rohita</name>
    <dbReference type="NCBI Taxonomy" id="84645"/>
    <lineage>
        <taxon>Eukaryota</taxon>
        <taxon>Metazoa</taxon>
        <taxon>Chordata</taxon>
        <taxon>Craniata</taxon>
        <taxon>Vertebrata</taxon>
        <taxon>Euteleostomi</taxon>
        <taxon>Actinopterygii</taxon>
        <taxon>Neopterygii</taxon>
        <taxon>Teleostei</taxon>
        <taxon>Ostariophysi</taxon>
        <taxon>Cypriniformes</taxon>
        <taxon>Cyprinidae</taxon>
        <taxon>Labeoninae</taxon>
        <taxon>Labeonini</taxon>
        <taxon>Labeo</taxon>
    </lineage>
</organism>
<dbReference type="SUPFAM" id="SSF50729">
    <property type="entry name" value="PH domain-like"/>
    <property type="match status" value="1"/>
</dbReference>
<dbReference type="PANTHER" id="PTHR23176:SF104">
    <property type="entry name" value="RHO GTPASE-ACTIVATING PROTEIN 27"/>
    <property type="match status" value="1"/>
</dbReference>
<name>A0A498P615_LABRO</name>
<protein>
    <submittedName>
        <fullName evidence="4">Rho GTPase-activating 15-like isoform X4</fullName>
    </submittedName>
</protein>
<feature type="domain" description="PH" evidence="3">
    <location>
        <begin position="5"/>
        <end position="107"/>
    </location>
</feature>
<dbReference type="GO" id="GO:0005737">
    <property type="term" value="C:cytoplasm"/>
    <property type="evidence" value="ECO:0007669"/>
    <property type="project" value="TreeGrafter"/>
</dbReference>
<dbReference type="CDD" id="cd13233">
    <property type="entry name" value="PH_ARHGAP9-like"/>
    <property type="match status" value="1"/>
</dbReference>
<comment type="caution">
    <text evidence="4">The sequence shown here is derived from an EMBL/GenBank/DDBJ whole genome shotgun (WGS) entry which is preliminary data.</text>
</comment>
<evidence type="ECO:0000313" key="4">
    <source>
        <dbReference type="EMBL" id="RXN38897.1"/>
    </source>
</evidence>
<dbReference type="Pfam" id="PF00169">
    <property type="entry name" value="PH"/>
    <property type="match status" value="1"/>
</dbReference>
<dbReference type="InterPro" id="IPR011993">
    <property type="entry name" value="PH-like_dom_sf"/>
</dbReference>
<dbReference type="InterPro" id="IPR001849">
    <property type="entry name" value="PH_domain"/>
</dbReference>
<sequence>MNKTKVSENGKKIRKNWSNSWTVLHGGVLTFHKDPKSPAGASSKTNQIVPEFTVELKGATINWATKEKSSKKNVLELKSRNGVEYLIQYDTESIITDWYKIITDTIRQLDLRQEPDQHHSEDEEEVSEKSSSLDREDRPFDKRTMSNGSVSSNS</sequence>
<dbReference type="InterPro" id="IPR050729">
    <property type="entry name" value="Rho-GAP"/>
</dbReference>
<dbReference type="STRING" id="84645.A0A498P615"/>
<dbReference type="PANTHER" id="PTHR23176">
    <property type="entry name" value="RHO/RAC/CDC GTPASE-ACTIVATING PROTEIN"/>
    <property type="match status" value="1"/>
</dbReference>
<feature type="compositionally biased region" description="Basic and acidic residues" evidence="2">
    <location>
        <begin position="112"/>
        <end position="144"/>
    </location>
</feature>
<dbReference type="SMART" id="SM00233">
    <property type="entry name" value="PH"/>
    <property type="match status" value="1"/>
</dbReference>
<dbReference type="AlphaFoldDB" id="A0A498P615"/>
<feature type="region of interest" description="Disordered" evidence="2">
    <location>
        <begin position="112"/>
        <end position="154"/>
    </location>
</feature>
<evidence type="ECO:0000259" key="3">
    <source>
        <dbReference type="PROSITE" id="PS50003"/>
    </source>
</evidence>
<keyword evidence="5" id="KW-1185">Reference proteome</keyword>
<feature type="compositionally biased region" description="Polar residues" evidence="2">
    <location>
        <begin position="145"/>
        <end position="154"/>
    </location>
</feature>
<accession>A0A498P615</accession>
<dbReference type="GO" id="GO:0005096">
    <property type="term" value="F:GTPase activator activity"/>
    <property type="evidence" value="ECO:0007669"/>
    <property type="project" value="UniProtKB-KW"/>
</dbReference>
<dbReference type="Gene3D" id="2.30.29.30">
    <property type="entry name" value="Pleckstrin-homology domain (PH domain)/Phosphotyrosine-binding domain (PTB)"/>
    <property type="match status" value="1"/>
</dbReference>
<evidence type="ECO:0000256" key="1">
    <source>
        <dbReference type="ARBA" id="ARBA00022468"/>
    </source>
</evidence>
<evidence type="ECO:0000313" key="5">
    <source>
        <dbReference type="Proteomes" id="UP000290572"/>
    </source>
</evidence>
<dbReference type="EMBL" id="QBIY01004216">
    <property type="protein sequence ID" value="RXN38897.1"/>
    <property type="molecule type" value="Genomic_DNA"/>
</dbReference>
<evidence type="ECO:0000256" key="2">
    <source>
        <dbReference type="SAM" id="MobiDB-lite"/>
    </source>
</evidence>
<gene>
    <name evidence="4" type="ORF">ROHU_000709</name>
</gene>
<proteinExistence type="predicted"/>
<reference evidence="4 5" key="1">
    <citation type="submission" date="2018-03" db="EMBL/GenBank/DDBJ databases">
        <title>Draft genome sequence of Rohu Carp (Labeo rohita).</title>
        <authorList>
            <person name="Das P."/>
            <person name="Kushwaha B."/>
            <person name="Joshi C.G."/>
            <person name="Kumar D."/>
            <person name="Nagpure N.S."/>
            <person name="Sahoo L."/>
            <person name="Das S.P."/>
            <person name="Bit A."/>
            <person name="Patnaik S."/>
            <person name="Meher P.K."/>
            <person name="Jayasankar P."/>
            <person name="Koringa P.G."/>
            <person name="Patel N.V."/>
            <person name="Hinsu A.T."/>
            <person name="Kumar R."/>
            <person name="Pandey M."/>
            <person name="Agarwal S."/>
            <person name="Srivastava S."/>
            <person name="Singh M."/>
            <person name="Iquebal M.A."/>
            <person name="Jaiswal S."/>
            <person name="Angadi U.B."/>
            <person name="Kumar N."/>
            <person name="Raza M."/>
            <person name="Shah T.M."/>
            <person name="Rai A."/>
            <person name="Jena J.K."/>
        </authorList>
    </citation>
    <scope>NUCLEOTIDE SEQUENCE [LARGE SCALE GENOMIC DNA]</scope>
    <source>
        <strain evidence="4">DASCIFA01</strain>
        <tissue evidence="4">Testis</tissue>
    </source>
</reference>
<keyword evidence="1" id="KW-0343">GTPase activation</keyword>